<dbReference type="GO" id="GO:0016020">
    <property type="term" value="C:membrane"/>
    <property type="evidence" value="ECO:0007669"/>
    <property type="project" value="TreeGrafter"/>
</dbReference>
<dbReference type="PRINTS" id="PR00081">
    <property type="entry name" value="GDHRDH"/>
</dbReference>
<dbReference type="EMBL" id="CP003390">
    <property type="protein sequence ID" value="AFI84799.1"/>
    <property type="molecule type" value="Genomic_DNA"/>
</dbReference>
<protein>
    <submittedName>
        <fullName evidence="5">Oxidoreductase</fullName>
    </submittedName>
</protein>
<evidence type="ECO:0000256" key="3">
    <source>
        <dbReference type="RuleBase" id="RU000363"/>
    </source>
</evidence>
<dbReference type="AlphaFoldDB" id="I1XK80"/>
<dbReference type="Gene3D" id="3.40.50.720">
    <property type="entry name" value="NAD(P)-binding Rossmann-like Domain"/>
    <property type="match status" value="1"/>
</dbReference>
<dbReference type="CDD" id="cd05233">
    <property type="entry name" value="SDR_c"/>
    <property type="match status" value="1"/>
</dbReference>
<evidence type="ECO:0000259" key="4">
    <source>
        <dbReference type="SMART" id="SM00822"/>
    </source>
</evidence>
<dbReference type="InterPro" id="IPR020904">
    <property type="entry name" value="Sc_DH/Rdtase_CS"/>
</dbReference>
<evidence type="ECO:0000256" key="1">
    <source>
        <dbReference type="ARBA" id="ARBA00006484"/>
    </source>
</evidence>
<reference evidence="5 6" key="2">
    <citation type="journal article" date="2013" name="Int. J. Syst. Evol. Microbiol.">
        <title>Methylophaga nitratireducenticrescens sp. nov. and Methylophaga frappieri sp. nov., isolated from the biofilm of the methanol-fed denitrification system treating the seawater at the Montreal Biodome.</title>
        <authorList>
            <person name="Villeneuve C."/>
            <person name="Martineau C."/>
            <person name="Mauffrey F."/>
            <person name="Villemur R."/>
        </authorList>
    </citation>
    <scope>NUCLEOTIDE SEQUENCE [LARGE SCALE GENOMIC DNA]</scope>
    <source>
        <strain evidence="5 6">JAM1</strain>
    </source>
</reference>
<gene>
    <name evidence="5" type="ordered locus">Q7A_1982</name>
</gene>
<organism evidence="5 6">
    <name type="scientific">Methylophaga nitratireducenticrescens</name>
    <dbReference type="NCBI Taxonomy" id="754476"/>
    <lineage>
        <taxon>Bacteria</taxon>
        <taxon>Pseudomonadati</taxon>
        <taxon>Pseudomonadota</taxon>
        <taxon>Gammaproteobacteria</taxon>
        <taxon>Thiotrichales</taxon>
        <taxon>Piscirickettsiaceae</taxon>
        <taxon>Methylophaga</taxon>
    </lineage>
</organism>
<dbReference type="eggNOG" id="COG0300">
    <property type="taxonomic scope" value="Bacteria"/>
</dbReference>
<dbReference type="NCBIfam" id="NF006565">
    <property type="entry name" value="PRK09072.1"/>
    <property type="match status" value="1"/>
</dbReference>
<dbReference type="Pfam" id="PF00106">
    <property type="entry name" value="adh_short"/>
    <property type="match status" value="1"/>
</dbReference>
<dbReference type="PANTHER" id="PTHR44196">
    <property type="entry name" value="DEHYDROGENASE/REDUCTASE SDR FAMILY MEMBER 7B"/>
    <property type="match status" value="1"/>
</dbReference>
<dbReference type="KEGG" id="mej:Q7A_1982"/>
<dbReference type="InterPro" id="IPR002347">
    <property type="entry name" value="SDR_fam"/>
</dbReference>
<dbReference type="SMART" id="SM00822">
    <property type="entry name" value="PKS_KR"/>
    <property type="match status" value="1"/>
</dbReference>
<evidence type="ECO:0000256" key="2">
    <source>
        <dbReference type="ARBA" id="ARBA00023002"/>
    </source>
</evidence>
<keyword evidence="6" id="KW-1185">Reference proteome</keyword>
<dbReference type="HOGENOM" id="CLU_010194_2_1_6"/>
<dbReference type="PATRIC" id="fig|754476.3.peg.1960"/>
<dbReference type="OrthoDB" id="7301144at2"/>
<dbReference type="PROSITE" id="PS00061">
    <property type="entry name" value="ADH_SHORT"/>
    <property type="match status" value="1"/>
</dbReference>
<dbReference type="InterPro" id="IPR036291">
    <property type="entry name" value="NAD(P)-bd_dom_sf"/>
</dbReference>
<dbReference type="RefSeq" id="WP_014707168.1">
    <property type="nucleotide sequence ID" value="NC_017857.3"/>
</dbReference>
<dbReference type="SUPFAM" id="SSF51735">
    <property type="entry name" value="NAD(P)-binding Rossmann-fold domains"/>
    <property type="match status" value="1"/>
</dbReference>
<dbReference type="GO" id="GO:0016491">
    <property type="term" value="F:oxidoreductase activity"/>
    <property type="evidence" value="ECO:0007669"/>
    <property type="project" value="UniProtKB-KW"/>
</dbReference>
<reference evidence="5 6" key="1">
    <citation type="journal article" date="2012" name="J. Bacteriol.">
        <title>Complete genome sequences of Methylophaga sp. strain JAM1 and Methylophaga sp. strain JAM7.</title>
        <authorList>
            <person name="Villeneuve C."/>
            <person name="Martineau C."/>
            <person name="Mauffrey F."/>
            <person name="Villemur R."/>
        </authorList>
    </citation>
    <scope>NUCLEOTIDE SEQUENCE [LARGE SCALE GENOMIC DNA]</scope>
    <source>
        <strain evidence="5 6">JAM1</strain>
    </source>
</reference>
<proteinExistence type="inferred from homology"/>
<evidence type="ECO:0000313" key="6">
    <source>
        <dbReference type="Proteomes" id="UP000009144"/>
    </source>
</evidence>
<feature type="domain" description="Ketoreductase" evidence="4">
    <location>
        <begin position="10"/>
        <end position="186"/>
    </location>
</feature>
<dbReference type="PRINTS" id="PR00080">
    <property type="entry name" value="SDRFAMILY"/>
</dbReference>
<keyword evidence="2" id="KW-0560">Oxidoreductase</keyword>
<dbReference type="PANTHER" id="PTHR44196:SF1">
    <property type="entry name" value="DEHYDROGENASE_REDUCTASE SDR FAMILY MEMBER 7B"/>
    <property type="match status" value="1"/>
</dbReference>
<evidence type="ECO:0000313" key="5">
    <source>
        <dbReference type="EMBL" id="AFI84799.1"/>
    </source>
</evidence>
<comment type="similarity">
    <text evidence="1 3">Belongs to the short-chain dehydrogenases/reductases (SDR) family.</text>
</comment>
<sequence>MNTPLNSQAVTIVLTGATGGLGSALAKALSAQGVLLVLCGRNHIQLEQLNHALGGQHHCIAGDLTTSSGRQAVVAYCQQFSRGIDALINNAASNHFGPLKQMNETNIQKMLITNLMVPIELTRLLLPVLGKADKAQIINIGSAFSRLGFPGFSVYSACKFGLRGFTEAMRRELVDTTITVRLFAPRTISTAMNDDNVTAMNKALGNQSDSVESVANQFIEFFQQTHLSEQFLGWPERFFGCLNSINSRWIDQGLAKKLPVIQRYWTGATK</sequence>
<dbReference type="InterPro" id="IPR057326">
    <property type="entry name" value="KR_dom"/>
</dbReference>
<name>I1XK80_METNJ</name>
<dbReference type="STRING" id="754476.Q7A_1982"/>
<dbReference type="Proteomes" id="UP000009144">
    <property type="component" value="Chromosome"/>
</dbReference>
<accession>I1XK80</accession>